<proteinExistence type="predicted"/>
<accession>A0A974P1L9</accession>
<protein>
    <submittedName>
        <fullName evidence="2">Exopolysaccharide biosynthesis protein</fullName>
    </submittedName>
</protein>
<dbReference type="EMBL" id="CP068570">
    <property type="protein sequence ID" value="QQZ49299.1"/>
    <property type="molecule type" value="Genomic_DNA"/>
</dbReference>
<feature type="region of interest" description="Disordered" evidence="1">
    <location>
        <begin position="56"/>
        <end position="90"/>
    </location>
</feature>
<name>A0A974P1L9_9CAUL</name>
<evidence type="ECO:0000313" key="2">
    <source>
        <dbReference type="EMBL" id="QQZ49299.1"/>
    </source>
</evidence>
<feature type="compositionally biased region" description="Low complexity" evidence="1">
    <location>
        <begin position="57"/>
        <end position="67"/>
    </location>
</feature>
<organism evidence="2">
    <name type="scientific">Phenylobacterium glaciei</name>
    <dbReference type="NCBI Taxonomy" id="2803784"/>
    <lineage>
        <taxon>Bacteria</taxon>
        <taxon>Pseudomonadati</taxon>
        <taxon>Pseudomonadota</taxon>
        <taxon>Alphaproteobacteria</taxon>
        <taxon>Caulobacterales</taxon>
        <taxon>Caulobacteraceae</taxon>
        <taxon>Phenylobacterium</taxon>
    </lineage>
</organism>
<evidence type="ECO:0000256" key="1">
    <source>
        <dbReference type="SAM" id="MobiDB-lite"/>
    </source>
</evidence>
<gene>
    <name evidence="2" type="ORF">JKL49_19770</name>
</gene>
<sequence>MTDKPHAASVSELLVLIGQRKTRKVSVADILETFGDRAFGALMFVFAAPLVLPMPPASRRSSARRSPSSPPSGCWGAARSGCPRPCWRGP</sequence>
<dbReference type="InterPro" id="IPR010331">
    <property type="entry name" value="ExoD"/>
</dbReference>
<reference evidence="2" key="1">
    <citation type="submission" date="2021-01" db="EMBL/GenBank/DDBJ databases">
        <title>Genome sequence of Phenylobacterium sp. 20VBR1 isolated from a valley glaceir, Ny-Alesund, Svalbard.</title>
        <authorList>
            <person name="Thomas F.A."/>
            <person name="Krishnan K.P."/>
            <person name="Sinha R.K."/>
        </authorList>
    </citation>
    <scope>NUCLEOTIDE SEQUENCE</scope>
    <source>
        <strain evidence="2">20VBR1</strain>
    </source>
</reference>
<dbReference type="Pfam" id="PF06055">
    <property type="entry name" value="ExoD"/>
    <property type="match status" value="1"/>
</dbReference>
<dbReference type="AlphaFoldDB" id="A0A974P1L9"/>